<dbReference type="PANTHER" id="PTHR30093:SF34">
    <property type="entry name" value="PREPILIN PEPTIDASE-DEPENDENT PROTEIN D"/>
    <property type="match status" value="1"/>
</dbReference>
<dbReference type="InterPro" id="IPR001082">
    <property type="entry name" value="Pilin"/>
</dbReference>
<name>A0A365PI41_ACIJU</name>
<dbReference type="NCBIfam" id="TIGR02532">
    <property type="entry name" value="IV_pilin_GFxxxE"/>
    <property type="match status" value="1"/>
</dbReference>
<keyword evidence="4" id="KW-0812">Transmembrane</keyword>
<feature type="transmembrane region" description="Helical" evidence="4">
    <location>
        <begin position="7"/>
        <end position="31"/>
    </location>
</feature>
<evidence type="ECO:0000313" key="5">
    <source>
        <dbReference type="EMBL" id="RBA46556.1"/>
    </source>
</evidence>
<gene>
    <name evidence="5" type="ORF">DC346_10085</name>
</gene>
<dbReference type="SUPFAM" id="SSF54523">
    <property type="entry name" value="Pili subunits"/>
    <property type="match status" value="1"/>
</dbReference>
<dbReference type="RefSeq" id="WP_112986761.1">
    <property type="nucleotide sequence ID" value="NZ_CP131470.1"/>
</dbReference>
<dbReference type="AlphaFoldDB" id="A0A365PI41"/>
<evidence type="ECO:0000256" key="1">
    <source>
        <dbReference type="ARBA" id="ARBA00005233"/>
    </source>
</evidence>
<dbReference type="Pfam" id="PF00114">
    <property type="entry name" value="Pilin"/>
    <property type="match status" value="1"/>
</dbReference>
<keyword evidence="4" id="KW-0472">Membrane</keyword>
<dbReference type="GO" id="GO:0007155">
    <property type="term" value="P:cell adhesion"/>
    <property type="evidence" value="ECO:0007669"/>
    <property type="project" value="InterPro"/>
</dbReference>
<protein>
    <submittedName>
        <fullName evidence="5">Prepilin-type cleavage/methylation domain-containing protein</fullName>
    </submittedName>
</protein>
<dbReference type="Pfam" id="PF07963">
    <property type="entry name" value="N_methyl"/>
    <property type="match status" value="1"/>
</dbReference>
<evidence type="ECO:0000256" key="4">
    <source>
        <dbReference type="SAM" id="Phobius"/>
    </source>
</evidence>
<comment type="similarity">
    <text evidence="1 3">Belongs to the N-Me-Phe pilin family.</text>
</comment>
<dbReference type="GO" id="GO:0009289">
    <property type="term" value="C:pilus"/>
    <property type="evidence" value="ECO:0007669"/>
    <property type="project" value="InterPro"/>
</dbReference>
<reference evidence="5 6" key="1">
    <citation type="submission" date="2018-04" db="EMBL/GenBank/DDBJ databases">
        <title>Acinetobacter junii Genome sequencing and assembly.</title>
        <authorList>
            <person name="Su J."/>
            <person name="Rensing C."/>
            <person name="Mazhar H.S."/>
        </authorList>
    </citation>
    <scope>NUCLEOTIDE SEQUENCE [LARGE SCALE GENOMIC DNA]</scope>
    <source>
        <strain evidence="5 6">SC22</strain>
    </source>
</reference>
<evidence type="ECO:0000256" key="3">
    <source>
        <dbReference type="RuleBase" id="RU000389"/>
    </source>
</evidence>
<comment type="caution">
    <text evidence="5">The sequence shown here is derived from an EMBL/GenBank/DDBJ whole genome shotgun (WGS) entry which is preliminary data.</text>
</comment>
<evidence type="ECO:0000313" key="6">
    <source>
        <dbReference type="Proteomes" id="UP000253688"/>
    </source>
</evidence>
<dbReference type="PROSITE" id="PS00409">
    <property type="entry name" value="PROKAR_NTER_METHYL"/>
    <property type="match status" value="1"/>
</dbReference>
<organism evidence="5 6">
    <name type="scientific">Acinetobacter junii</name>
    <dbReference type="NCBI Taxonomy" id="40215"/>
    <lineage>
        <taxon>Bacteria</taxon>
        <taxon>Pseudomonadati</taxon>
        <taxon>Pseudomonadota</taxon>
        <taxon>Gammaproteobacteria</taxon>
        <taxon>Moraxellales</taxon>
        <taxon>Moraxellaceae</taxon>
        <taxon>Acinetobacter</taxon>
    </lineage>
</organism>
<keyword evidence="4" id="KW-1133">Transmembrane helix</keyword>
<evidence type="ECO:0000256" key="2">
    <source>
        <dbReference type="ARBA" id="ARBA00022481"/>
    </source>
</evidence>
<dbReference type="Proteomes" id="UP000253688">
    <property type="component" value="Unassembled WGS sequence"/>
</dbReference>
<dbReference type="InterPro" id="IPR045584">
    <property type="entry name" value="Pilin-like"/>
</dbReference>
<accession>A0A365PI41</accession>
<sequence>MNTMEKGFTLIELMIVVAIIGILAAVAIPAYQDYTVRAKISEVITAGAAAKSAISEGFQTNGMVGVASAATAVSKGAAATPVSKYLESIAASNAGIITLTTTADASLPTDAQQKTVLMVPYVSVAGTATALAAGQEGSIEWACGTTTITQATARAGATIGGTATGTLPAKYAPSECR</sequence>
<dbReference type="PANTHER" id="PTHR30093">
    <property type="entry name" value="GENERAL SECRETION PATHWAY PROTEIN G"/>
    <property type="match status" value="1"/>
</dbReference>
<proteinExistence type="inferred from homology"/>
<dbReference type="EMBL" id="QEWH01000055">
    <property type="protein sequence ID" value="RBA46556.1"/>
    <property type="molecule type" value="Genomic_DNA"/>
</dbReference>
<keyword evidence="3" id="KW-0281">Fimbrium</keyword>
<dbReference type="Gene3D" id="3.30.700.10">
    <property type="entry name" value="Glycoprotein, Type 4 Pilin"/>
    <property type="match status" value="1"/>
</dbReference>
<keyword evidence="2" id="KW-0488">Methylation</keyword>
<dbReference type="InterPro" id="IPR012902">
    <property type="entry name" value="N_methyl_site"/>
</dbReference>